<sequence length="144" mass="16424">MFIVNVEGAIYCEEKWLIIKRSNKEEHAGGTLSLVGGKVDIEENTLDTLERTVRREIFEEVGIEIKENIHFLYSSSFVSDSGLNVINVVFLCEYGKGTAHSKSPDEVEEVYWLTYEEVLAHSNTPPWTKESIKRAEDQRKVITA</sequence>
<dbReference type="Proteomes" id="UP000650466">
    <property type="component" value="Unassembled WGS sequence"/>
</dbReference>
<dbReference type="AlphaFoldDB" id="A0A926QND9"/>
<dbReference type="SUPFAM" id="SSF55811">
    <property type="entry name" value="Nudix"/>
    <property type="match status" value="1"/>
</dbReference>
<dbReference type="PROSITE" id="PS51462">
    <property type="entry name" value="NUDIX"/>
    <property type="match status" value="1"/>
</dbReference>
<evidence type="ECO:0000313" key="4">
    <source>
        <dbReference type="Proteomes" id="UP000650466"/>
    </source>
</evidence>
<dbReference type="InterPro" id="IPR015797">
    <property type="entry name" value="NUDIX_hydrolase-like_dom_sf"/>
</dbReference>
<name>A0A926QND9_9BACL</name>
<comment type="caution">
    <text evidence="3">The sequence shown here is derived from an EMBL/GenBank/DDBJ whole genome shotgun (WGS) entry which is preliminary data.</text>
</comment>
<dbReference type="CDD" id="cd02883">
    <property type="entry name" value="NUDIX_Hydrolase"/>
    <property type="match status" value="1"/>
</dbReference>
<feature type="domain" description="Nudix hydrolase" evidence="2">
    <location>
        <begin position="1"/>
        <end position="136"/>
    </location>
</feature>
<dbReference type="Gene3D" id="3.90.79.10">
    <property type="entry name" value="Nucleoside Triphosphate Pyrophosphohydrolase"/>
    <property type="match status" value="1"/>
</dbReference>
<comment type="similarity">
    <text evidence="1">Belongs to the Nudix hydrolase family.</text>
</comment>
<keyword evidence="4" id="KW-1185">Reference proteome</keyword>
<gene>
    <name evidence="3" type="ORF">ICC18_33450</name>
</gene>
<organism evidence="3 4">
    <name type="scientific">Paenibacillus sedimenti</name>
    <dbReference type="NCBI Taxonomy" id="2770274"/>
    <lineage>
        <taxon>Bacteria</taxon>
        <taxon>Bacillati</taxon>
        <taxon>Bacillota</taxon>
        <taxon>Bacilli</taxon>
        <taxon>Bacillales</taxon>
        <taxon>Paenibacillaceae</taxon>
        <taxon>Paenibacillus</taxon>
    </lineage>
</organism>
<dbReference type="RefSeq" id="WP_188178668.1">
    <property type="nucleotide sequence ID" value="NZ_JACVVD010000037.1"/>
</dbReference>
<evidence type="ECO:0000259" key="2">
    <source>
        <dbReference type="PROSITE" id="PS51462"/>
    </source>
</evidence>
<dbReference type="Pfam" id="PF00293">
    <property type="entry name" value="NUDIX"/>
    <property type="match status" value="1"/>
</dbReference>
<evidence type="ECO:0000313" key="3">
    <source>
        <dbReference type="EMBL" id="MBD0384913.1"/>
    </source>
</evidence>
<dbReference type="InterPro" id="IPR000086">
    <property type="entry name" value="NUDIX_hydrolase_dom"/>
</dbReference>
<evidence type="ECO:0000256" key="1">
    <source>
        <dbReference type="ARBA" id="ARBA00005582"/>
    </source>
</evidence>
<reference evidence="3" key="1">
    <citation type="submission" date="2020-09" db="EMBL/GenBank/DDBJ databases">
        <title>Draft Genome Sequence of Paenibacillus sp. WST5.</title>
        <authorList>
            <person name="Bao Z."/>
        </authorList>
    </citation>
    <scope>NUCLEOTIDE SEQUENCE</scope>
    <source>
        <strain evidence="3">WST5</strain>
    </source>
</reference>
<proteinExistence type="inferred from homology"/>
<dbReference type="PANTHER" id="PTHR43736">
    <property type="entry name" value="ADP-RIBOSE PYROPHOSPHATASE"/>
    <property type="match status" value="1"/>
</dbReference>
<protein>
    <submittedName>
        <fullName evidence="3">NUDIX domain-containing protein</fullName>
    </submittedName>
</protein>
<accession>A0A926QND9</accession>
<dbReference type="EMBL" id="JACVVD010000037">
    <property type="protein sequence ID" value="MBD0384913.1"/>
    <property type="molecule type" value="Genomic_DNA"/>
</dbReference>
<dbReference type="PANTHER" id="PTHR43736:SF1">
    <property type="entry name" value="DIHYDRONEOPTERIN TRIPHOSPHATE DIPHOSPHATASE"/>
    <property type="match status" value="1"/>
</dbReference>